<dbReference type="Pfam" id="PF03466">
    <property type="entry name" value="LysR_substrate"/>
    <property type="match status" value="1"/>
</dbReference>
<evidence type="ECO:0000313" key="7">
    <source>
        <dbReference type="Proteomes" id="UP001469365"/>
    </source>
</evidence>
<dbReference type="Pfam" id="PF00126">
    <property type="entry name" value="HTH_1"/>
    <property type="match status" value="1"/>
</dbReference>
<evidence type="ECO:0000256" key="1">
    <source>
        <dbReference type="ARBA" id="ARBA00009437"/>
    </source>
</evidence>
<proteinExistence type="inferred from homology"/>
<dbReference type="CDD" id="cd05466">
    <property type="entry name" value="PBP2_LTTR_substrate"/>
    <property type="match status" value="1"/>
</dbReference>
<keyword evidence="7" id="KW-1185">Reference proteome</keyword>
<evidence type="ECO:0000259" key="5">
    <source>
        <dbReference type="PROSITE" id="PS50931"/>
    </source>
</evidence>
<feature type="domain" description="HTH lysR-type" evidence="5">
    <location>
        <begin position="1"/>
        <end position="58"/>
    </location>
</feature>
<dbReference type="PROSITE" id="PS50931">
    <property type="entry name" value="HTH_LYSR"/>
    <property type="match status" value="1"/>
</dbReference>
<dbReference type="Gene3D" id="3.40.190.290">
    <property type="match status" value="1"/>
</dbReference>
<dbReference type="PANTHER" id="PTHR30419">
    <property type="entry name" value="HTH-TYPE TRANSCRIPTIONAL REGULATOR YBHD"/>
    <property type="match status" value="1"/>
</dbReference>
<dbReference type="InterPro" id="IPR036388">
    <property type="entry name" value="WH-like_DNA-bd_sf"/>
</dbReference>
<dbReference type="SUPFAM" id="SSF46785">
    <property type="entry name" value="Winged helix' DNA-binding domain"/>
    <property type="match status" value="1"/>
</dbReference>
<comment type="caution">
    <text evidence="6">The sequence shown here is derived from an EMBL/GenBank/DDBJ whole genome shotgun (WGS) entry which is preliminary data.</text>
</comment>
<sequence>MELRQLECFKAICEELHFTRASEKLGVTQPTLSYQIKLLEDELGLPLFNRIGKKITITEAGRILQTHCSHIFSSLAGAREEIMELQQLERGTLSIGALIGEINELVSRVLIDFHSQYPHIQIKLFGVEDVVEPLIANDLDFAVTILPLEDERFRKQPLYEEDFYVVAQADHPLAGQATIGFEEVLQEPIIMFPASHRCRQMIDVVCTTLGTDLKPKIETTTIESILMLVRSGAGISILSKTLLELYRQDGLVVIPLANPAMRREVGVIYLKDKYMGKAARSFIELLTAHIRAIKASSGQQQAEPFEP</sequence>
<dbReference type="InterPro" id="IPR000847">
    <property type="entry name" value="LysR_HTH_N"/>
</dbReference>
<name>A0ABU9DU71_9BACL</name>
<organism evidence="6 7">
    <name type="scientific">Paenibacillus filicis</name>
    <dbReference type="NCBI Taxonomy" id="669464"/>
    <lineage>
        <taxon>Bacteria</taxon>
        <taxon>Bacillati</taxon>
        <taxon>Bacillota</taxon>
        <taxon>Bacilli</taxon>
        <taxon>Bacillales</taxon>
        <taxon>Paenibacillaceae</taxon>
        <taxon>Paenibacillus</taxon>
    </lineage>
</organism>
<dbReference type="InterPro" id="IPR005119">
    <property type="entry name" value="LysR_subst-bd"/>
</dbReference>
<dbReference type="PRINTS" id="PR00039">
    <property type="entry name" value="HTHLYSR"/>
</dbReference>
<dbReference type="SUPFAM" id="SSF53850">
    <property type="entry name" value="Periplasmic binding protein-like II"/>
    <property type="match status" value="1"/>
</dbReference>
<dbReference type="Gene3D" id="1.10.10.10">
    <property type="entry name" value="Winged helix-like DNA-binding domain superfamily/Winged helix DNA-binding domain"/>
    <property type="match status" value="1"/>
</dbReference>
<dbReference type="EMBL" id="JBBPCC010000022">
    <property type="protein sequence ID" value="MEK8131658.1"/>
    <property type="molecule type" value="Genomic_DNA"/>
</dbReference>
<keyword evidence="2" id="KW-0805">Transcription regulation</keyword>
<evidence type="ECO:0000313" key="6">
    <source>
        <dbReference type="EMBL" id="MEK8131658.1"/>
    </source>
</evidence>
<dbReference type="Proteomes" id="UP001469365">
    <property type="component" value="Unassembled WGS sequence"/>
</dbReference>
<comment type="similarity">
    <text evidence="1">Belongs to the LysR transcriptional regulatory family.</text>
</comment>
<evidence type="ECO:0000256" key="4">
    <source>
        <dbReference type="ARBA" id="ARBA00023163"/>
    </source>
</evidence>
<reference evidence="6 7" key="1">
    <citation type="submission" date="2024-04" db="EMBL/GenBank/DDBJ databases">
        <title>draft genome sequnece of Paenibacillus filicis.</title>
        <authorList>
            <person name="Kim D.-U."/>
        </authorList>
    </citation>
    <scope>NUCLEOTIDE SEQUENCE [LARGE SCALE GENOMIC DNA]</scope>
    <source>
        <strain evidence="6 7">KACC14197</strain>
    </source>
</reference>
<dbReference type="RefSeq" id="WP_341418789.1">
    <property type="nucleotide sequence ID" value="NZ_JBBPCC010000022.1"/>
</dbReference>
<keyword evidence="3" id="KW-0238">DNA-binding</keyword>
<dbReference type="InterPro" id="IPR050950">
    <property type="entry name" value="HTH-type_LysR_regulators"/>
</dbReference>
<dbReference type="InterPro" id="IPR036390">
    <property type="entry name" value="WH_DNA-bd_sf"/>
</dbReference>
<evidence type="ECO:0000256" key="3">
    <source>
        <dbReference type="ARBA" id="ARBA00023125"/>
    </source>
</evidence>
<evidence type="ECO:0000256" key="2">
    <source>
        <dbReference type="ARBA" id="ARBA00023015"/>
    </source>
</evidence>
<accession>A0ABU9DU71</accession>
<keyword evidence="4" id="KW-0804">Transcription</keyword>
<protein>
    <submittedName>
        <fullName evidence="6">LysR family transcriptional regulator</fullName>
    </submittedName>
</protein>
<gene>
    <name evidence="6" type="ORF">WMW72_27505</name>
</gene>